<dbReference type="InterPro" id="IPR011527">
    <property type="entry name" value="ABC1_TM_dom"/>
</dbReference>
<dbReference type="SUPFAM" id="SSF90123">
    <property type="entry name" value="ABC transporter transmembrane region"/>
    <property type="match status" value="2"/>
</dbReference>
<feature type="domain" description="ABC transmembrane type-1" evidence="11">
    <location>
        <begin position="257"/>
        <end position="529"/>
    </location>
</feature>
<protein>
    <submittedName>
        <fullName evidence="12">Multidrug resistance-associated protein 1</fullName>
    </submittedName>
</protein>
<name>A0ABY2H0G9_9HYPO</name>
<gene>
    <name evidence="12" type="ORF">CCMA1212_006271</name>
</gene>
<dbReference type="PANTHER" id="PTHR24223:SF345">
    <property type="entry name" value="ABC MULTIDRUG TRANSPORTER (EUROFUNG)"/>
    <property type="match status" value="1"/>
</dbReference>
<feature type="transmembrane region" description="Helical" evidence="9">
    <location>
        <begin position="864"/>
        <end position="885"/>
    </location>
</feature>
<accession>A0ABY2H0G9</accession>
<keyword evidence="2" id="KW-0813">Transport</keyword>
<keyword evidence="4 9" id="KW-0812">Transmembrane</keyword>
<keyword evidence="8 9" id="KW-0472">Membrane</keyword>
<feature type="domain" description="ABC transporter" evidence="10">
    <location>
        <begin position="1178"/>
        <end position="1438"/>
    </location>
</feature>
<dbReference type="InterPro" id="IPR050173">
    <property type="entry name" value="ABC_transporter_C-like"/>
</dbReference>
<feature type="transmembrane region" description="Helical" evidence="9">
    <location>
        <begin position="986"/>
        <end position="1014"/>
    </location>
</feature>
<comment type="subcellular location">
    <subcellularLocation>
        <location evidence="1">Cell membrane</location>
        <topology evidence="1">Multi-pass membrane protein</topology>
    </subcellularLocation>
</comment>
<dbReference type="Proteomes" id="UP001642720">
    <property type="component" value="Unassembled WGS sequence"/>
</dbReference>
<evidence type="ECO:0000256" key="9">
    <source>
        <dbReference type="SAM" id="Phobius"/>
    </source>
</evidence>
<feature type="transmembrane region" description="Helical" evidence="9">
    <location>
        <begin position="466"/>
        <end position="491"/>
    </location>
</feature>
<dbReference type="RefSeq" id="XP_073557931.1">
    <property type="nucleotide sequence ID" value="XM_073703501.1"/>
</dbReference>
<dbReference type="SUPFAM" id="SSF52540">
    <property type="entry name" value="P-loop containing nucleoside triphosphate hydrolases"/>
    <property type="match status" value="2"/>
</dbReference>
<dbReference type="Gene3D" id="3.40.50.300">
    <property type="entry name" value="P-loop containing nucleotide triphosphate hydrolases"/>
    <property type="match status" value="2"/>
</dbReference>
<dbReference type="EMBL" id="PPTA01000008">
    <property type="protein sequence ID" value="TFB01730.1"/>
    <property type="molecule type" value="Genomic_DNA"/>
</dbReference>
<feature type="transmembrane region" description="Helical" evidence="9">
    <location>
        <begin position="897"/>
        <end position="916"/>
    </location>
</feature>
<feature type="transmembrane region" description="Helical" evidence="9">
    <location>
        <begin position="46"/>
        <end position="66"/>
    </location>
</feature>
<dbReference type="CDD" id="cd18580">
    <property type="entry name" value="ABC_6TM_ABCC_D2"/>
    <property type="match status" value="1"/>
</dbReference>
<evidence type="ECO:0000256" key="4">
    <source>
        <dbReference type="ARBA" id="ARBA00022692"/>
    </source>
</evidence>
<dbReference type="InterPro" id="IPR003593">
    <property type="entry name" value="AAA+_ATPase"/>
</dbReference>
<evidence type="ECO:0000256" key="2">
    <source>
        <dbReference type="ARBA" id="ARBA00022448"/>
    </source>
</evidence>
<evidence type="ECO:0000259" key="10">
    <source>
        <dbReference type="PROSITE" id="PS50893"/>
    </source>
</evidence>
<dbReference type="Pfam" id="PF00664">
    <property type="entry name" value="ABC_membrane"/>
    <property type="match status" value="2"/>
</dbReference>
<keyword evidence="3" id="KW-1003">Cell membrane</keyword>
<organism evidence="12 13">
    <name type="scientific">Trichoderma ghanense</name>
    <dbReference type="NCBI Taxonomy" id="65468"/>
    <lineage>
        <taxon>Eukaryota</taxon>
        <taxon>Fungi</taxon>
        <taxon>Dikarya</taxon>
        <taxon>Ascomycota</taxon>
        <taxon>Pezizomycotina</taxon>
        <taxon>Sordariomycetes</taxon>
        <taxon>Hypocreomycetidae</taxon>
        <taxon>Hypocreales</taxon>
        <taxon>Hypocreaceae</taxon>
        <taxon>Trichoderma</taxon>
    </lineage>
</organism>
<evidence type="ECO:0000259" key="11">
    <source>
        <dbReference type="PROSITE" id="PS50929"/>
    </source>
</evidence>
<dbReference type="InterPro" id="IPR003439">
    <property type="entry name" value="ABC_transporter-like_ATP-bd"/>
</dbReference>
<dbReference type="PROSITE" id="PS50929">
    <property type="entry name" value="ABC_TM1F"/>
    <property type="match status" value="2"/>
</dbReference>
<feature type="transmembrane region" description="Helical" evidence="9">
    <location>
        <begin position="6"/>
        <end position="25"/>
    </location>
</feature>
<feature type="domain" description="ABC transmembrane type-1" evidence="11">
    <location>
        <begin position="864"/>
        <end position="1140"/>
    </location>
</feature>
<dbReference type="Pfam" id="PF24357">
    <property type="entry name" value="TMD0_ABC"/>
    <property type="match status" value="1"/>
</dbReference>
<evidence type="ECO:0000256" key="5">
    <source>
        <dbReference type="ARBA" id="ARBA00022741"/>
    </source>
</evidence>
<evidence type="ECO:0000313" key="13">
    <source>
        <dbReference type="Proteomes" id="UP001642720"/>
    </source>
</evidence>
<keyword evidence="6" id="KW-0067">ATP-binding</keyword>
<feature type="transmembrane region" description="Helical" evidence="9">
    <location>
        <begin position="937"/>
        <end position="958"/>
    </location>
</feature>
<dbReference type="GeneID" id="300577951"/>
<feature type="domain" description="ABC transporter" evidence="10">
    <location>
        <begin position="563"/>
        <end position="811"/>
    </location>
</feature>
<dbReference type="InterPro" id="IPR017871">
    <property type="entry name" value="ABC_transporter-like_CS"/>
</dbReference>
<feature type="transmembrane region" description="Helical" evidence="9">
    <location>
        <begin position="383"/>
        <end position="403"/>
    </location>
</feature>
<dbReference type="InterPro" id="IPR044726">
    <property type="entry name" value="ABCC_6TM_D2"/>
</dbReference>
<dbReference type="Pfam" id="PF00005">
    <property type="entry name" value="ABC_tran"/>
    <property type="match status" value="2"/>
</dbReference>
<sequence>MPLKLRFVSNAASTLFLLVLPFRLWKLRRETIKVLPGHRGYAKLTLAAILAIVQLVLLASTISPGLPFDIDVLSAITSLIACLGLCPLIFLEHTRSVRPSDLSILYLCVTLACDSVDLWTTVYQDAAASVALPDLLPAIVNICIKLVLVVTESQRKDTILRDGSEKWSPEELSGILSRTFFWWINSILAQGRHNILTEDSLPPIGAELSSKLLRHQASVAWDQRAKPIGKLTLPKVLIATTLPHFLAPILPRLSLILFRYAQPVLIRNVIRYLDASMNGNSTKRDYTVVVMAIVVYVGLAISKAVYQQRLNRLKVMIRGAVVGLIHRKSLNHISSNYDDGKAVTLMSTDAENVGQSARFFHETWAQVIEVLIGTAMLAKEVGWIFPVPIVIIFFCSRMSRYLAKNLQSKQKSWNEATQKRLSMTTSMLSSMKSLKMLGVAPYTEKLIRNLRLQELAMAKRVRWMMVAYNASANALGIFSPIITFVLFALVARWNGTVLDAETAFTTTALLGLVTHPANMIMSIIPEAVGSLAAFERIQQYLLQPPRHDQRVLLNNSADDTPAISLEQVTIQISPSTPPILSNINLVVKKGSIVICSGSVGSGKSTLAKALIGELPISSGSVSVSSKRIGSCEQVSWLPGGTIKEAIVGFTPEDPEWYDQVVKLCCLDEDVATLSQGHQTLIGSRGLNLSGGQRQRVALARAIYARCDIVILDDSFSALDGKTEDRIVENLLGPNGHFRKMGTTVFLITNSGKLAQSYSALNLRPTANDNFTASHFSLADWLIVLADSSIQYQGTVAGLENQPQSILKVNATDLDKNAAEEQLKVDSNVQRQTMKVADAISDLSRATGDITLYGYYIKAIGFRNFFLLLACTASYSFFVTFPQYWLNKWTAAPPSDTMFYIGGYLILSLLAWAATNGSMWSTNILIASDSGAELHRRTLSTVIGAPLSFFSATDIGVILNRFSQDIQLVDRQLPPAILSISNQVFKILVQAALLFAAQKLMAVTLPVCIVTVYLIQKVYLQTSRQLRLLELESQSAVYSSFLESVEGVATIRAFGWERQIENANVNYLDKSQQPSYILFCLQRWLNIVLDLMIAAIATGLITLAVVLKGTTTSGQIGMALNIVLVANTTLLSLVESWTNLEISLGAIARLKNLEAETPKEDKPGENYVPVDAWPSLGEVELENVTVAYNPEAIALRNITMKISPGEQLVVCGRTGSGKSTLLLTLLRLLDAKSGTIKVDGVDLSLVPRTLVRQRCFITVAQDPFILGQASLRFNLDPSASFPDEIIVKALEKTRLWSHFKPRTSILKPSVILSTSMAALPQLSTGQLQLLALARAILQVQHLNSESSISEARPNGGRVMPILLLDEATSSLDPATESAMRSIIQEEFSDKGNTVVAITHRLGGVAGNGRAGKDTVALLSNGKIEKMGKAEDILGDLISP</sequence>
<dbReference type="Gene3D" id="1.20.1560.10">
    <property type="entry name" value="ABC transporter type 1, transmembrane domain"/>
    <property type="match status" value="2"/>
</dbReference>
<feature type="transmembrane region" description="Helical" evidence="9">
    <location>
        <begin position="286"/>
        <end position="306"/>
    </location>
</feature>
<keyword evidence="7 9" id="KW-1133">Transmembrane helix</keyword>
<evidence type="ECO:0000256" key="7">
    <source>
        <dbReference type="ARBA" id="ARBA00022989"/>
    </source>
</evidence>
<dbReference type="InterPro" id="IPR044746">
    <property type="entry name" value="ABCC_6TM_D1"/>
</dbReference>
<dbReference type="InterPro" id="IPR027417">
    <property type="entry name" value="P-loop_NTPase"/>
</dbReference>
<evidence type="ECO:0000256" key="8">
    <source>
        <dbReference type="ARBA" id="ARBA00023136"/>
    </source>
</evidence>
<feature type="transmembrane region" description="Helical" evidence="9">
    <location>
        <begin position="1083"/>
        <end position="1106"/>
    </location>
</feature>
<dbReference type="SMART" id="SM00382">
    <property type="entry name" value="AAA"/>
    <property type="match status" value="2"/>
</dbReference>
<dbReference type="PROSITE" id="PS50893">
    <property type="entry name" value="ABC_TRANSPORTER_2"/>
    <property type="match status" value="2"/>
</dbReference>
<evidence type="ECO:0000313" key="12">
    <source>
        <dbReference type="EMBL" id="TFB01730.1"/>
    </source>
</evidence>
<reference evidence="12 13" key="1">
    <citation type="submission" date="2018-01" db="EMBL/GenBank/DDBJ databases">
        <title>Genome characterization of the sugarcane-associated fungus Trichoderma ghanense CCMA-1212 and their application in lignocelulose bioconversion.</title>
        <authorList>
            <person name="Steindorff A.S."/>
            <person name="Mendes T.D."/>
            <person name="Vilela E.S.D."/>
            <person name="Rodrigues D.S."/>
            <person name="Formighieri E.F."/>
            <person name="Melo I.S."/>
            <person name="Favaro L.C.L."/>
        </authorList>
    </citation>
    <scope>NUCLEOTIDE SEQUENCE [LARGE SCALE GENOMIC DNA]</scope>
    <source>
        <strain evidence="12 13">CCMA-1212</strain>
    </source>
</reference>
<dbReference type="CDD" id="cd18579">
    <property type="entry name" value="ABC_6TM_ABCC_D1"/>
    <property type="match status" value="1"/>
</dbReference>
<evidence type="ECO:0000256" key="1">
    <source>
        <dbReference type="ARBA" id="ARBA00004651"/>
    </source>
</evidence>
<keyword evidence="5" id="KW-0547">Nucleotide-binding</keyword>
<feature type="transmembrane region" description="Helical" evidence="9">
    <location>
        <begin position="72"/>
        <end position="91"/>
    </location>
</feature>
<dbReference type="InterPro" id="IPR036640">
    <property type="entry name" value="ABC1_TM_sf"/>
</dbReference>
<evidence type="ECO:0000256" key="6">
    <source>
        <dbReference type="ARBA" id="ARBA00022840"/>
    </source>
</evidence>
<keyword evidence="13" id="KW-1185">Reference proteome</keyword>
<proteinExistence type="predicted"/>
<evidence type="ECO:0000256" key="3">
    <source>
        <dbReference type="ARBA" id="ARBA00022475"/>
    </source>
</evidence>
<feature type="transmembrane region" description="Helical" evidence="9">
    <location>
        <begin position="503"/>
        <end position="524"/>
    </location>
</feature>
<comment type="caution">
    <text evidence="12">The sequence shown here is derived from an EMBL/GenBank/DDBJ whole genome shotgun (WGS) entry which is preliminary data.</text>
</comment>
<dbReference type="PROSITE" id="PS00211">
    <property type="entry name" value="ABC_TRANSPORTER_1"/>
    <property type="match status" value="1"/>
</dbReference>
<dbReference type="PANTHER" id="PTHR24223">
    <property type="entry name" value="ATP-BINDING CASSETTE SUB-FAMILY C"/>
    <property type="match status" value="1"/>
</dbReference>
<dbReference type="InterPro" id="IPR056227">
    <property type="entry name" value="TMD0_ABC"/>
</dbReference>